<dbReference type="InterPro" id="IPR001466">
    <property type="entry name" value="Beta-lactam-related"/>
</dbReference>
<name>A0A2U2BRZ0_9PROT</name>
<evidence type="ECO:0000313" key="3">
    <source>
        <dbReference type="EMBL" id="PWE16780.1"/>
    </source>
</evidence>
<dbReference type="PANTHER" id="PTHR43283:SF18">
    <property type="match status" value="1"/>
</dbReference>
<protein>
    <submittedName>
        <fullName evidence="3">Serine hydrolase</fullName>
    </submittedName>
</protein>
<gene>
    <name evidence="3" type="ORF">DDZ18_11320</name>
</gene>
<sequence>MFLTILASISVAGAPASSADPRAELEAALPGWLAAYDVPGAAVAYIEDGDIVWTLTAGERSQGAPVGPDTVWNVASLTKPVTAEVVLRLAAGGDIDLDRAMADHYVDPDLAGDPHLEALTPRIALVHQTGFANWRSQTGGTLSFQSAPGTATGYSGEGYTYLGRFAEAAMHTPFPELADQTVLTPLGMDDSSYTPRAEDASRLAHPHDEAGDRLDPTPMPGWSGADNLTTTLEDYAGFVTAVMTGEGLSDELFEQRFAIAQNVIEDGCPLPDAHCPTAVGFGLGWEIFEYPGHRVVQHGGADAGERALAWFDEASGTGAVILTNGANGGKVIARVTEVLYPSNAAYHALLRMQAGMEATAASEQD</sequence>
<dbReference type="Pfam" id="PF00144">
    <property type="entry name" value="Beta-lactamase"/>
    <property type="match status" value="1"/>
</dbReference>
<feature type="compositionally biased region" description="Basic and acidic residues" evidence="1">
    <location>
        <begin position="196"/>
        <end position="215"/>
    </location>
</feature>
<dbReference type="InterPro" id="IPR050789">
    <property type="entry name" value="Diverse_Enzym_Activities"/>
</dbReference>
<comment type="caution">
    <text evidence="3">The sequence shown here is derived from an EMBL/GenBank/DDBJ whole genome shotgun (WGS) entry which is preliminary data.</text>
</comment>
<dbReference type="GO" id="GO:0016787">
    <property type="term" value="F:hydrolase activity"/>
    <property type="evidence" value="ECO:0007669"/>
    <property type="project" value="UniProtKB-KW"/>
</dbReference>
<evidence type="ECO:0000259" key="2">
    <source>
        <dbReference type="Pfam" id="PF00144"/>
    </source>
</evidence>
<feature type="region of interest" description="Disordered" evidence="1">
    <location>
        <begin position="191"/>
        <end position="220"/>
    </location>
</feature>
<reference evidence="4" key="1">
    <citation type="submission" date="2018-05" db="EMBL/GenBank/DDBJ databases">
        <authorList>
            <person name="Liu B.-T."/>
        </authorList>
    </citation>
    <scope>NUCLEOTIDE SEQUENCE [LARGE SCALE GENOMIC DNA]</scope>
    <source>
        <strain evidence="4">WD6-1</strain>
    </source>
</reference>
<dbReference type="Gene3D" id="3.40.710.10">
    <property type="entry name" value="DD-peptidase/beta-lactamase superfamily"/>
    <property type="match status" value="1"/>
</dbReference>
<dbReference type="Proteomes" id="UP000245168">
    <property type="component" value="Unassembled WGS sequence"/>
</dbReference>
<dbReference type="RefSeq" id="WP_109253503.1">
    <property type="nucleotide sequence ID" value="NZ_QEXV01000005.1"/>
</dbReference>
<accession>A0A2U2BRZ0</accession>
<dbReference type="AlphaFoldDB" id="A0A2U2BRZ0"/>
<dbReference type="SUPFAM" id="SSF56601">
    <property type="entry name" value="beta-lactamase/transpeptidase-like"/>
    <property type="match status" value="1"/>
</dbReference>
<dbReference type="PANTHER" id="PTHR43283">
    <property type="entry name" value="BETA-LACTAMASE-RELATED"/>
    <property type="match status" value="1"/>
</dbReference>
<dbReference type="InterPro" id="IPR012338">
    <property type="entry name" value="Beta-lactam/transpept-like"/>
</dbReference>
<organism evidence="3 4">
    <name type="scientific">Marinicauda salina</name>
    <dbReference type="NCBI Taxonomy" id="2135793"/>
    <lineage>
        <taxon>Bacteria</taxon>
        <taxon>Pseudomonadati</taxon>
        <taxon>Pseudomonadota</taxon>
        <taxon>Alphaproteobacteria</taxon>
        <taxon>Maricaulales</taxon>
        <taxon>Maricaulaceae</taxon>
        <taxon>Marinicauda</taxon>
    </lineage>
</organism>
<keyword evidence="3" id="KW-0378">Hydrolase</keyword>
<feature type="domain" description="Beta-lactamase-related" evidence="2">
    <location>
        <begin position="34"/>
        <end position="328"/>
    </location>
</feature>
<dbReference type="OrthoDB" id="5377981at2"/>
<dbReference type="EMBL" id="QEXV01000005">
    <property type="protein sequence ID" value="PWE16780.1"/>
    <property type="molecule type" value="Genomic_DNA"/>
</dbReference>
<evidence type="ECO:0000256" key="1">
    <source>
        <dbReference type="SAM" id="MobiDB-lite"/>
    </source>
</evidence>
<keyword evidence="4" id="KW-1185">Reference proteome</keyword>
<evidence type="ECO:0000313" key="4">
    <source>
        <dbReference type="Proteomes" id="UP000245168"/>
    </source>
</evidence>
<proteinExistence type="predicted"/>